<dbReference type="PANTHER" id="PTHR13308">
    <property type="entry name" value="NEDD4-BINDING PROTEIN 2-LIKE 1"/>
    <property type="match status" value="1"/>
</dbReference>
<proteinExistence type="predicted"/>
<sequence>MHIVWQLTDAGQLRPCIPECEHIAQCISERGKCGVEVYSLEKRMDSRAPGSGKSSLARTLSQGVGAVLSTDDYFMQSGEYRFDFTQLGKAHEWNQARAQRALAEGAAPIVIDNTCTQAWEARPYVIMAQDAGYLVEVVEPQTAWWLARDIALLAARNTHGVDAVTIERMLSRWEPDIDVETILRSEKPRFTPPRVDQAALINEARAEGQRFACQRIAERLRQLRVLSEDEIRDVTNLERRRDEERGRSDRGGWRNEDHGRAERGQYWRNDPTQNGRR</sequence>
<dbReference type="SUPFAM" id="SSF52540">
    <property type="entry name" value="P-loop containing nucleoside triphosphate hydrolases"/>
    <property type="match status" value="1"/>
</dbReference>
<dbReference type="PANTHER" id="PTHR13308:SF40">
    <property type="entry name" value="NEDD4-BINDING PROTEIN 2-LIKE 1"/>
    <property type="match status" value="1"/>
</dbReference>
<dbReference type="Pfam" id="PF13671">
    <property type="entry name" value="AAA_33"/>
    <property type="match status" value="1"/>
</dbReference>
<comment type="caution">
    <text evidence="2">The sequence shown here is derived from an EMBL/GenBank/DDBJ whole genome shotgun (WGS) entry which is preliminary data.</text>
</comment>
<feature type="region of interest" description="Disordered" evidence="1">
    <location>
        <begin position="240"/>
        <end position="277"/>
    </location>
</feature>
<evidence type="ECO:0000256" key="1">
    <source>
        <dbReference type="SAM" id="MobiDB-lite"/>
    </source>
</evidence>
<protein>
    <submittedName>
        <fullName evidence="2">Uncharacterized protein</fullName>
    </submittedName>
</protein>
<dbReference type="InterPro" id="IPR027417">
    <property type="entry name" value="P-loop_NTPase"/>
</dbReference>
<evidence type="ECO:0000313" key="2">
    <source>
        <dbReference type="EMBL" id="TPX61728.1"/>
    </source>
</evidence>
<evidence type="ECO:0000313" key="3">
    <source>
        <dbReference type="Proteomes" id="UP000318582"/>
    </source>
</evidence>
<reference evidence="2 3" key="1">
    <citation type="journal article" date="2019" name="Sci. Rep.">
        <title>Comparative genomics of chytrid fungi reveal insights into the obligate biotrophic and pathogenic lifestyle of Synchytrium endobioticum.</title>
        <authorList>
            <person name="van de Vossenberg B.T.L.H."/>
            <person name="Warris S."/>
            <person name="Nguyen H.D.T."/>
            <person name="van Gent-Pelzer M.P.E."/>
            <person name="Joly D.L."/>
            <person name="van de Geest H.C."/>
            <person name="Bonants P.J.M."/>
            <person name="Smith D.S."/>
            <person name="Levesque C.A."/>
            <person name="van der Lee T.A.J."/>
        </authorList>
    </citation>
    <scope>NUCLEOTIDE SEQUENCE [LARGE SCALE GENOMIC DNA]</scope>
    <source>
        <strain evidence="2 3">CBS 809.83</strain>
    </source>
</reference>
<keyword evidence="3" id="KW-1185">Reference proteome</keyword>
<organism evidence="2 3">
    <name type="scientific">Powellomyces hirtus</name>
    <dbReference type="NCBI Taxonomy" id="109895"/>
    <lineage>
        <taxon>Eukaryota</taxon>
        <taxon>Fungi</taxon>
        <taxon>Fungi incertae sedis</taxon>
        <taxon>Chytridiomycota</taxon>
        <taxon>Chytridiomycota incertae sedis</taxon>
        <taxon>Chytridiomycetes</taxon>
        <taxon>Spizellomycetales</taxon>
        <taxon>Powellomycetaceae</taxon>
        <taxon>Powellomyces</taxon>
    </lineage>
</organism>
<dbReference type="InterPro" id="IPR026302">
    <property type="entry name" value="NEDD4-bd_p2"/>
</dbReference>
<gene>
    <name evidence="2" type="ORF">PhCBS80983_g00955</name>
</gene>
<name>A0A507EEU3_9FUNG</name>
<dbReference type="Proteomes" id="UP000318582">
    <property type="component" value="Unassembled WGS sequence"/>
</dbReference>
<feature type="compositionally biased region" description="Basic and acidic residues" evidence="1">
    <location>
        <begin position="240"/>
        <end position="265"/>
    </location>
</feature>
<dbReference type="STRING" id="109895.A0A507EEU3"/>
<dbReference type="Gene3D" id="3.40.50.300">
    <property type="entry name" value="P-loop containing nucleotide triphosphate hydrolases"/>
    <property type="match status" value="1"/>
</dbReference>
<dbReference type="EMBL" id="QEAQ01000006">
    <property type="protein sequence ID" value="TPX61728.1"/>
    <property type="molecule type" value="Genomic_DNA"/>
</dbReference>
<dbReference type="AlphaFoldDB" id="A0A507EEU3"/>
<accession>A0A507EEU3</accession>